<dbReference type="AlphaFoldDB" id="A0AAD4Q4J7"/>
<proteinExistence type="predicted"/>
<feature type="signal peptide" evidence="2">
    <location>
        <begin position="1"/>
        <end position="28"/>
    </location>
</feature>
<feature type="compositionally biased region" description="Pro residues" evidence="1">
    <location>
        <begin position="206"/>
        <end position="237"/>
    </location>
</feature>
<sequence>MKMAPYMLRLATMLVVSSCCLSKTCASASPVPPYTAYQPWATERSVAAGILNEEASFESSSSSSGSGPTIANRDQLITDERPASTIPQAKQQQHQEEEGYTNMMPSSNDMGINPGPAIVEPSALPQPAEVLAPMGSCNWVVLKAMASLVAGGASATDGTALQAGTTITPDVVGTFSTITDDVAMGVRPSLVPRGGEKDAGGSWDFPPSPGPPFPPGLPGPLFPPGSPPHDSPPPTSGPSPSTSSPSPSISSPSPTTSSPSSFAPSNITLVSGNSVVMPPAVMLWILCIWVIPNILRVVISNVWSKVSHCAAISKVQSCVSQRASFRVHNEQPDRQDCEDKDDTPEYDESIASSTTVICSVDKCPKSSPSLFCKLTQLLS</sequence>
<evidence type="ECO:0000313" key="3">
    <source>
        <dbReference type="EMBL" id="KAH8983766.1"/>
    </source>
</evidence>
<accession>A0AAD4Q4J7</accession>
<feature type="region of interest" description="Disordered" evidence="1">
    <location>
        <begin position="80"/>
        <end position="102"/>
    </location>
</feature>
<evidence type="ECO:0000256" key="1">
    <source>
        <dbReference type="SAM" id="MobiDB-lite"/>
    </source>
</evidence>
<dbReference type="Proteomes" id="UP001201163">
    <property type="component" value="Unassembled WGS sequence"/>
</dbReference>
<feature type="compositionally biased region" description="Low complexity" evidence="1">
    <location>
        <begin position="238"/>
        <end position="262"/>
    </location>
</feature>
<gene>
    <name evidence="3" type="ORF">EDB92DRAFT_1558341</name>
</gene>
<organism evidence="3 4">
    <name type="scientific">Lactarius akahatsu</name>
    <dbReference type="NCBI Taxonomy" id="416441"/>
    <lineage>
        <taxon>Eukaryota</taxon>
        <taxon>Fungi</taxon>
        <taxon>Dikarya</taxon>
        <taxon>Basidiomycota</taxon>
        <taxon>Agaricomycotina</taxon>
        <taxon>Agaricomycetes</taxon>
        <taxon>Russulales</taxon>
        <taxon>Russulaceae</taxon>
        <taxon>Lactarius</taxon>
    </lineage>
</organism>
<keyword evidence="2" id="KW-0732">Signal</keyword>
<feature type="chain" id="PRO_5041988578" evidence="2">
    <location>
        <begin position="29"/>
        <end position="379"/>
    </location>
</feature>
<name>A0AAD4Q4J7_9AGAM</name>
<dbReference type="EMBL" id="JAKELL010000085">
    <property type="protein sequence ID" value="KAH8983766.1"/>
    <property type="molecule type" value="Genomic_DNA"/>
</dbReference>
<feature type="region of interest" description="Disordered" evidence="1">
    <location>
        <begin position="187"/>
        <end position="262"/>
    </location>
</feature>
<protein>
    <submittedName>
        <fullName evidence="3">Uncharacterized protein</fullName>
    </submittedName>
</protein>
<reference evidence="3" key="1">
    <citation type="submission" date="2022-01" db="EMBL/GenBank/DDBJ databases">
        <title>Comparative genomics reveals a dynamic genome evolution in the ectomycorrhizal milk-cap (Lactarius) mushrooms.</title>
        <authorList>
            <consortium name="DOE Joint Genome Institute"/>
            <person name="Lebreton A."/>
            <person name="Tang N."/>
            <person name="Kuo A."/>
            <person name="LaButti K."/>
            <person name="Drula E."/>
            <person name="Barry K."/>
            <person name="Clum A."/>
            <person name="Lipzen A."/>
            <person name="Mousain D."/>
            <person name="Ng V."/>
            <person name="Wang R."/>
            <person name="Wang X."/>
            <person name="Dai Y."/>
            <person name="Henrissat B."/>
            <person name="Grigoriev I.V."/>
            <person name="Guerin-Laguette A."/>
            <person name="Yu F."/>
            <person name="Martin F.M."/>
        </authorList>
    </citation>
    <scope>NUCLEOTIDE SEQUENCE</scope>
    <source>
        <strain evidence="3">QP</strain>
    </source>
</reference>
<keyword evidence="4" id="KW-1185">Reference proteome</keyword>
<evidence type="ECO:0000313" key="4">
    <source>
        <dbReference type="Proteomes" id="UP001201163"/>
    </source>
</evidence>
<comment type="caution">
    <text evidence="3">The sequence shown here is derived from an EMBL/GenBank/DDBJ whole genome shotgun (WGS) entry which is preliminary data.</text>
</comment>
<evidence type="ECO:0000256" key="2">
    <source>
        <dbReference type="SAM" id="SignalP"/>
    </source>
</evidence>